<comment type="caution">
    <text evidence="2">Lacks conserved residue(s) required for the propagation of feature annotation.</text>
</comment>
<evidence type="ECO:0000256" key="3">
    <source>
        <dbReference type="SAM" id="Phobius"/>
    </source>
</evidence>
<accession>A0A7M4FNT9</accession>
<protein>
    <recommendedName>
        <fullName evidence="4">Sushi domain-containing protein</fullName>
    </recommendedName>
</protein>
<dbReference type="Pfam" id="PF00084">
    <property type="entry name" value="Sushi"/>
    <property type="match status" value="1"/>
</dbReference>
<dbReference type="CDD" id="cd00033">
    <property type="entry name" value="CCP"/>
    <property type="match status" value="1"/>
</dbReference>
<name>A0A7M4FNT9_CROPO</name>
<proteinExistence type="predicted"/>
<evidence type="ECO:0000313" key="6">
    <source>
        <dbReference type="Proteomes" id="UP000594220"/>
    </source>
</evidence>
<feature type="domain" description="Sushi" evidence="4">
    <location>
        <begin position="38"/>
        <end position="98"/>
    </location>
</feature>
<feature type="transmembrane region" description="Helical" evidence="3">
    <location>
        <begin position="21"/>
        <end position="39"/>
    </location>
</feature>
<evidence type="ECO:0000256" key="1">
    <source>
        <dbReference type="ARBA" id="ARBA00023157"/>
    </source>
</evidence>
<keyword evidence="3" id="KW-0472">Membrane</keyword>
<dbReference type="Ensembl" id="ENSCPRT00005031404.1">
    <property type="protein sequence ID" value="ENSCPRP00005026880.1"/>
    <property type="gene ID" value="ENSCPRG00005018627.1"/>
</dbReference>
<sequence>SDSPFLIQGWKTWRLWQFYKPLFFCIVPLLLLSGSFLLACPKLPEVPFATIDVDKKEYQPGEEVTYTCRPGYVHHSGMRKYTCNRSGRWFLNTMKCIRK</sequence>
<dbReference type="PROSITE" id="PS50923">
    <property type="entry name" value="SUSHI"/>
    <property type="match status" value="1"/>
</dbReference>
<organism evidence="5 6">
    <name type="scientific">Crocodylus porosus</name>
    <name type="common">Saltwater crocodile</name>
    <name type="synonym">Estuarine crocodile</name>
    <dbReference type="NCBI Taxonomy" id="8502"/>
    <lineage>
        <taxon>Eukaryota</taxon>
        <taxon>Metazoa</taxon>
        <taxon>Chordata</taxon>
        <taxon>Craniata</taxon>
        <taxon>Vertebrata</taxon>
        <taxon>Euteleostomi</taxon>
        <taxon>Archelosauria</taxon>
        <taxon>Archosauria</taxon>
        <taxon>Crocodylia</taxon>
        <taxon>Longirostres</taxon>
        <taxon>Crocodylidae</taxon>
        <taxon>Crocodylus</taxon>
    </lineage>
</organism>
<dbReference type="InterPro" id="IPR000436">
    <property type="entry name" value="Sushi_SCR_CCP_dom"/>
</dbReference>
<feature type="disulfide bond" evidence="2">
    <location>
        <begin position="40"/>
        <end position="83"/>
    </location>
</feature>
<dbReference type="InterPro" id="IPR035976">
    <property type="entry name" value="Sushi/SCR/CCP_sf"/>
</dbReference>
<dbReference type="SUPFAM" id="SSF57535">
    <property type="entry name" value="Complement control module/SCR domain"/>
    <property type="match status" value="1"/>
</dbReference>
<reference evidence="5" key="2">
    <citation type="submission" date="2025-09" db="UniProtKB">
        <authorList>
            <consortium name="Ensembl"/>
        </authorList>
    </citation>
    <scope>IDENTIFICATION</scope>
</reference>
<keyword evidence="6" id="KW-1185">Reference proteome</keyword>
<reference evidence="5" key="1">
    <citation type="submission" date="2025-08" db="UniProtKB">
        <authorList>
            <consortium name="Ensembl"/>
        </authorList>
    </citation>
    <scope>IDENTIFICATION</scope>
</reference>
<keyword evidence="1 2" id="KW-1015">Disulfide bond</keyword>
<dbReference type="SMART" id="SM00032">
    <property type="entry name" value="CCP"/>
    <property type="match status" value="1"/>
</dbReference>
<evidence type="ECO:0000313" key="5">
    <source>
        <dbReference type="Ensembl" id="ENSCPRP00005026880.1"/>
    </source>
</evidence>
<dbReference type="Proteomes" id="UP000594220">
    <property type="component" value="Unplaced"/>
</dbReference>
<evidence type="ECO:0000259" key="4">
    <source>
        <dbReference type="PROSITE" id="PS50923"/>
    </source>
</evidence>
<keyword evidence="3" id="KW-0812">Transmembrane</keyword>
<evidence type="ECO:0000256" key="2">
    <source>
        <dbReference type="PROSITE-ProRule" id="PRU00302"/>
    </source>
</evidence>
<dbReference type="Gene3D" id="2.10.70.10">
    <property type="entry name" value="Complement Module, domain 1"/>
    <property type="match status" value="1"/>
</dbReference>
<keyword evidence="2" id="KW-0768">Sushi</keyword>
<keyword evidence="3" id="KW-1133">Transmembrane helix</keyword>
<dbReference type="AlphaFoldDB" id="A0A7M4FNT9"/>